<evidence type="ECO:0000256" key="2">
    <source>
        <dbReference type="ARBA" id="ARBA00012404"/>
    </source>
</evidence>
<dbReference type="PANTHER" id="PTHR38041">
    <property type="entry name" value="CHORISMATE MUTASE"/>
    <property type="match status" value="1"/>
</dbReference>
<dbReference type="RefSeq" id="WP_176512587.1">
    <property type="nucleotide sequence ID" value="NZ_CP060529.1"/>
</dbReference>
<dbReference type="Proteomes" id="UP000553948">
    <property type="component" value="Unassembled WGS sequence"/>
</dbReference>
<protein>
    <recommendedName>
        <fullName evidence="2">chorismate mutase</fullName>
        <ecNumber evidence="2">5.4.99.5</ecNumber>
    </recommendedName>
</protein>
<dbReference type="Pfam" id="PF01817">
    <property type="entry name" value="CM_2"/>
    <property type="match status" value="1"/>
</dbReference>
<evidence type="ECO:0000313" key="7">
    <source>
        <dbReference type="Proteomes" id="UP000553948"/>
    </source>
</evidence>
<evidence type="ECO:0000313" key="6">
    <source>
        <dbReference type="EMBL" id="MBA6114303.1"/>
    </source>
</evidence>
<dbReference type="PROSITE" id="PS51168">
    <property type="entry name" value="CHORISMATE_MUT_2"/>
    <property type="match status" value="1"/>
</dbReference>
<dbReference type="EC" id="5.4.99.5" evidence="2"/>
<dbReference type="GO" id="GO:0046417">
    <property type="term" value="P:chorismate metabolic process"/>
    <property type="evidence" value="ECO:0007669"/>
    <property type="project" value="InterPro"/>
</dbReference>
<sequence>MRLAPVTLTLTLGLLGCQNASPPQTEFAPLLSRIEQRLDLASAVAGHKWDQQLPVQATDREHQVLAQVREAAPHFGLSPGRATAFFDDQIEASKLIQYSLLNRWAARGKRPATTALDLADDIRPRLDELQATLLFELARFDQQPLAQCRKKLAQALARRSDEPVRHQALVRATANLCAAR</sequence>
<reference evidence="6 7" key="1">
    <citation type="submission" date="2020-07" db="EMBL/GenBank/DDBJ databases">
        <title>Diversity of carbapenemase encoding genes among Pseudomonas putida group clinical isolates in a tertiary Brazilian hospital.</title>
        <authorList>
            <person name="Alberto-Lei F."/>
            <person name="Nodari C.S."/>
            <person name="Streling A.P."/>
            <person name="Paulino J.T."/>
            <person name="Bessa-Neto F.O."/>
            <person name="Cayo R."/>
            <person name="Gales A.C."/>
        </authorList>
    </citation>
    <scope>NUCLEOTIDE SEQUENCE [LARGE SCALE GENOMIC DNA]</scope>
    <source>
        <strain evidence="6 7">12464</strain>
    </source>
</reference>
<keyword evidence="4 6" id="KW-0413">Isomerase</keyword>
<dbReference type="NCBIfam" id="TIGR01806">
    <property type="entry name" value="CM_mono2"/>
    <property type="match status" value="1"/>
</dbReference>
<dbReference type="SUPFAM" id="SSF48600">
    <property type="entry name" value="Chorismate mutase II"/>
    <property type="match status" value="1"/>
</dbReference>
<dbReference type="InterPro" id="IPR036263">
    <property type="entry name" value="Chorismate_II_sf"/>
</dbReference>
<dbReference type="UniPathway" id="UPA00120">
    <property type="reaction ID" value="UER00203"/>
</dbReference>
<dbReference type="InterPro" id="IPR036979">
    <property type="entry name" value="CM_dom_sf"/>
</dbReference>
<dbReference type="GO" id="GO:0004106">
    <property type="term" value="F:chorismate mutase activity"/>
    <property type="evidence" value="ECO:0007669"/>
    <property type="project" value="UniProtKB-EC"/>
</dbReference>
<dbReference type="NCBIfam" id="NF006741">
    <property type="entry name" value="PRK09269.1"/>
    <property type="match status" value="1"/>
</dbReference>
<dbReference type="InterPro" id="IPR002701">
    <property type="entry name" value="CM_II_prokaryot"/>
</dbReference>
<feature type="domain" description="Chorismate mutase" evidence="5">
    <location>
        <begin position="9"/>
        <end position="101"/>
    </location>
</feature>
<comment type="caution">
    <text evidence="6">The sequence shown here is derived from an EMBL/GenBank/DDBJ whole genome shotgun (WGS) entry which is preliminary data.</text>
</comment>
<organism evidence="6 7">
    <name type="scientific">Pseudomonas putida</name>
    <name type="common">Arthrobacter siderocapsulatus</name>
    <dbReference type="NCBI Taxonomy" id="303"/>
    <lineage>
        <taxon>Bacteria</taxon>
        <taxon>Pseudomonadati</taxon>
        <taxon>Pseudomonadota</taxon>
        <taxon>Gammaproteobacteria</taxon>
        <taxon>Pseudomonadales</taxon>
        <taxon>Pseudomonadaceae</taxon>
        <taxon>Pseudomonas</taxon>
    </lineage>
</organism>
<evidence type="ECO:0000259" key="5">
    <source>
        <dbReference type="PROSITE" id="PS51168"/>
    </source>
</evidence>
<accession>A0A7W2KWX1</accession>
<dbReference type="PROSITE" id="PS51257">
    <property type="entry name" value="PROKAR_LIPOPROTEIN"/>
    <property type="match status" value="1"/>
</dbReference>
<dbReference type="InterPro" id="IPR051331">
    <property type="entry name" value="Chorismate_mutase-related"/>
</dbReference>
<dbReference type="InterPro" id="IPR008240">
    <property type="entry name" value="Chorismate_mutase_periplasmic"/>
</dbReference>
<evidence type="ECO:0000256" key="4">
    <source>
        <dbReference type="ARBA" id="ARBA00023235"/>
    </source>
</evidence>
<proteinExistence type="predicted"/>
<name>A0A7W2KWX1_PSEPU</name>
<dbReference type="Gene3D" id="1.20.59.10">
    <property type="entry name" value="Chorismate mutase"/>
    <property type="match status" value="1"/>
</dbReference>
<gene>
    <name evidence="6" type="ORF">H4C47_00980</name>
</gene>
<evidence type="ECO:0000256" key="3">
    <source>
        <dbReference type="ARBA" id="ARBA00022729"/>
    </source>
</evidence>
<dbReference type="SMART" id="SM00830">
    <property type="entry name" value="CM_2"/>
    <property type="match status" value="1"/>
</dbReference>
<keyword evidence="3" id="KW-0732">Signal</keyword>
<dbReference type="EMBL" id="JACGDG010000001">
    <property type="protein sequence ID" value="MBA6114303.1"/>
    <property type="molecule type" value="Genomic_DNA"/>
</dbReference>
<dbReference type="PANTHER" id="PTHR38041:SF2">
    <property type="entry name" value="SECRETED CHORISMATE MUTASE"/>
    <property type="match status" value="1"/>
</dbReference>
<dbReference type="GO" id="GO:0009697">
    <property type="term" value="P:salicylic acid biosynthetic process"/>
    <property type="evidence" value="ECO:0007669"/>
    <property type="project" value="TreeGrafter"/>
</dbReference>
<evidence type="ECO:0000256" key="1">
    <source>
        <dbReference type="ARBA" id="ARBA00004817"/>
    </source>
</evidence>
<comment type="pathway">
    <text evidence="1">Metabolic intermediate biosynthesis; prephenate biosynthesis; prephenate from chorismate: step 1/1.</text>
</comment>
<dbReference type="AlphaFoldDB" id="A0A7W2KWX1"/>